<feature type="compositionally biased region" description="Polar residues" evidence="1">
    <location>
        <begin position="27"/>
        <end position="58"/>
    </location>
</feature>
<protein>
    <recommendedName>
        <fullName evidence="5">PASTA domain-containing protein</fullName>
    </recommendedName>
</protein>
<evidence type="ECO:0008006" key="5">
    <source>
        <dbReference type="Google" id="ProtNLM"/>
    </source>
</evidence>
<feature type="chain" id="PRO_5017046984" description="PASTA domain-containing protein" evidence="2">
    <location>
        <begin position="26"/>
        <end position="182"/>
    </location>
</feature>
<feature type="region of interest" description="Disordered" evidence="1">
    <location>
        <begin position="23"/>
        <end position="89"/>
    </location>
</feature>
<dbReference type="AlphaFoldDB" id="A0A345NMV0"/>
<dbReference type="OrthoDB" id="5801841at2"/>
<dbReference type="RefSeq" id="WP_114928123.1">
    <property type="nucleotide sequence ID" value="NZ_CP031229.1"/>
</dbReference>
<evidence type="ECO:0000256" key="2">
    <source>
        <dbReference type="SAM" id="SignalP"/>
    </source>
</evidence>
<keyword evidence="2" id="KW-0732">Signal</keyword>
<reference evidence="3 4" key="1">
    <citation type="submission" date="2018-07" db="EMBL/GenBank/DDBJ databases">
        <title>Complete genome sequencing of Ornithinimicrobium sp. AMA3305.</title>
        <authorList>
            <person name="Bae J.-W."/>
        </authorList>
    </citation>
    <scope>NUCLEOTIDE SEQUENCE [LARGE SCALE GENOMIC DNA]</scope>
    <source>
        <strain evidence="3 4">AMA3305</strain>
    </source>
</reference>
<evidence type="ECO:0000313" key="4">
    <source>
        <dbReference type="Proteomes" id="UP000253790"/>
    </source>
</evidence>
<dbReference type="PROSITE" id="PS51257">
    <property type="entry name" value="PROKAR_LIPOPROTEIN"/>
    <property type="match status" value="1"/>
</dbReference>
<proteinExistence type="predicted"/>
<dbReference type="KEGG" id="orn:DV701_09710"/>
<accession>A0A345NMV0</accession>
<organism evidence="3 4">
    <name type="scientific">Ornithinimicrobium avium</name>
    <dbReference type="NCBI Taxonomy" id="2283195"/>
    <lineage>
        <taxon>Bacteria</taxon>
        <taxon>Bacillati</taxon>
        <taxon>Actinomycetota</taxon>
        <taxon>Actinomycetes</taxon>
        <taxon>Micrococcales</taxon>
        <taxon>Ornithinimicrobiaceae</taxon>
        <taxon>Ornithinimicrobium</taxon>
    </lineage>
</organism>
<name>A0A345NMV0_9MICO</name>
<sequence length="182" mass="18616">MIRTIPRAAALVGALTLGLTGCGEASTPGSTPTPTDVATATGPAQTSIPDESTSAPSTSEDEMKTPRPVPLPSTGQPDLPTGPVPQAVLDRPDVQAAVADYAKRMDVAVDDVKVVGFAEVTWSDGSLGCPQPGMMYTQALVPGYQLVLRAAGRTASYHAAKDKAFSYCANPKSPVGSGSSTR</sequence>
<dbReference type="Proteomes" id="UP000253790">
    <property type="component" value="Chromosome"/>
</dbReference>
<feature type="signal peptide" evidence="2">
    <location>
        <begin position="1"/>
        <end position="25"/>
    </location>
</feature>
<evidence type="ECO:0000256" key="1">
    <source>
        <dbReference type="SAM" id="MobiDB-lite"/>
    </source>
</evidence>
<gene>
    <name evidence="3" type="ORF">DV701_09710</name>
</gene>
<evidence type="ECO:0000313" key="3">
    <source>
        <dbReference type="EMBL" id="AXH96358.1"/>
    </source>
</evidence>
<keyword evidence="4" id="KW-1185">Reference proteome</keyword>
<dbReference type="EMBL" id="CP031229">
    <property type="protein sequence ID" value="AXH96358.1"/>
    <property type="molecule type" value="Genomic_DNA"/>
</dbReference>